<evidence type="ECO:0000313" key="4">
    <source>
        <dbReference type="Proteomes" id="UP000322139"/>
    </source>
</evidence>
<dbReference type="Pfam" id="PF15609">
    <property type="entry name" value="PRTase_2"/>
    <property type="match status" value="1"/>
</dbReference>
<gene>
    <name evidence="3" type="ORF">FZD51_08240</name>
</gene>
<reference evidence="3 4" key="1">
    <citation type="submission" date="2019-08" db="EMBL/GenBank/DDBJ databases">
        <title>Bacillus genomes from the desert of Cuatro Cienegas, Coahuila.</title>
        <authorList>
            <person name="Olmedo-Alvarez G."/>
        </authorList>
    </citation>
    <scope>NUCLEOTIDE SEQUENCE [LARGE SCALE GENOMIC DNA]</scope>
    <source>
        <strain evidence="3 4">CH446_14T</strain>
    </source>
</reference>
<protein>
    <recommendedName>
        <fullName evidence="5">Phosphoribosyltransferase</fullName>
    </recommendedName>
</protein>
<dbReference type="InterPro" id="IPR029057">
    <property type="entry name" value="PRTase-like"/>
</dbReference>
<name>A0A5D4RDI4_9BACI</name>
<comment type="caution">
    <text evidence="3">The sequence shown here is derived from an EMBL/GenBank/DDBJ whole genome shotgun (WGS) entry which is preliminary data.</text>
</comment>
<dbReference type="InterPro" id="IPR022537">
    <property type="entry name" value="TRSP_dom"/>
</dbReference>
<proteinExistence type="predicted"/>
<dbReference type="InterPro" id="IPR011214">
    <property type="entry name" value="UCP020967"/>
</dbReference>
<accession>A0A5D4RDI4</accession>
<dbReference type="PIRSF" id="PIRSF020967">
    <property type="entry name" value="UCP020967"/>
    <property type="match status" value="1"/>
</dbReference>
<dbReference type="EMBL" id="VTER01000004">
    <property type="protein sequence ID" value="TYS49465.1"/>
    <property type="molecule type" value="Genomic_DNA"/>
</dbReference>
<evidence type="ECO:0008006" key="5">
    <source>
        <dbReference type="Google" id="ProtNLM"/>
    </source>
</evidence>
<dbReference type="AlphaFoldDB" id="A0A5D4RDI4"/>
<organism evidence="3 4">
    <name type="scientific">Bacillus infantis</name>
    <dbReference type="NCBI Taxonomy" id="324767"/>
    <lineage>
        <taxon>Bacteria</taxon>
        <taxon>Bacillati</taxon>
        <taxon>Bacillota</taxon>
        <taxon>Bacilli</taxon>
        <taxon>Bacillales</taxon>
        <taxon>Bacillaceae</taxon>
        <taxon>Bacillus</taxon>
    </lineage>
</organism>
<dbReference type="InterPro" id="IPR041688">
    <property type="entry name" value="PRTase_2"/>
</dbReference>
<feature type="domain" description="TRSP" evidence="1">
    <location>
        <begin position="308"/>
        <end position="432"/>
    </location>
</feature>
<dbReference type="CDD" id="cd06223">
    <property type="entry name" value="PRTases_typeI"/>
    <property type="match status" value="1"/>
</dbReference>
<evidence type="ECO:0000259" key="1">
    <source>
        <dbReference type="Pfam" id="PF12500"/>
    </source>
</evidence>
<dbReference type="Proteomes" id="UP000322139">
    <property type="component" value="Unassembled WGS sequence"/>
</dbReference>
<feature type="domain" description="Orotate phosphoribosyltransferase-like" evidence="2">
    <location>
        <begin position="35"/>
        <end position="248"/>
    </location>
</feature>
<dbReference type="InterPro" id="IPR000836">
    <property type="entry name" value="PRTase_dom"/>
</dbReference>
<dbReference type="Gene3D" id="3.40.50.2020">
    <property type="match status" value="1"/>
</dbReference>
<evidence type="ECO:0000313" key="3">
    <source>
        <dbReference type="EMBL" id="TYS49465.1"/>
    </source>
</evidence>
<dbReference type="SUPFAM" id="SSF53271">
    <property type="entry name" value="PRTase-like"/>
    <property type="match status" value="1"/>
</dbReference>
<dbReference type="Pfam" id="PF12500">
    <property type="entry name" value="TRSP"/>
    <property type="match status" value="1"/>
</dbReference>
<sequence length="452" mass="50399">MTCSKKKYLLPVIEGLNVELEITENPYNIPVDHFFTMAARINKKRSFLFVSKLLGKHLPIHPEKGLITGELLAARYAELKEGWPLPETEELLQAFLLDPAVSRPSIPFVDKKYNPVIIGFAETATALGHSFYNAFKAAGYFHTTRETLPEAVSIIDFEEEHSHATSHRCYADRELLDNQREVILVDDEMTTGKTAVNIIRSIQAEFPRSEYTVASILDWRSQENQAAFQMLEKELGITINSVSLLKGEMQAAGEPVIQTNIEDRKRDAEGSSISFINLSEAGLSFEKAGSPSITLGGGICNIPYLKGTGRFGLQKGAEEPERDLEAAAALLAKRRKGDHTLILGTGEFMYIPMKVASQMGKGVFFQSTTRSPVHVLDREGYGAREGLSFPNPEDADIRQFVYNITPGFYDDLYILFEREPNREALAPLLEELKKTGIKDIKIVYFNGGNNNG</sequence>
<evidence type="ECO:0000259" key="2">
    <source>
        <dbReference type="Pfam" id="PF15609"/>
    </source>
</evidence>